<dbReference type="PROSITE" id="PS00028">
    <property type="entry name" value="ZINC_FINGER_C2H2_1"/>
    <property type="match status" value="3"/>
</dbReference>
<dbReference type="OrthoDB" id="6365676at2759"/>
<dbReference type="RefSeq" id="XP_025412874.1">
    <property type="nucleotide sequence ID" value="XM_025557089.1"/>
</dbReference>
<evidence type="ECO:0000259" key="13">
    <source>
        <dbReference type="PROSITE" id="PS50157"/>
    </source>
</evidence>
<evidence type="ECO:0000256" key="3">
    <source>
        <dbReference type="ARBA" id="ARBA00022737"/>
    </source>
</evidence>
<keyword evidence="5" id="KW-0862">Zinc</keyword>
<comment type="subcellular location">
    <subcellularLocation>
        <location evidence="1">Nucleus</location>
    </subcellularLocation>
</comment>
<name>A0A8B8FPK6_9HEMI</name>
<feature type="compositionally biased region" description="Acidic residues" evidence="12">
    <location>
        <begin position="1"/>
        <end position="22"/>
    </location>
</feature>
<dbReference type="PANTHER" id="PTHR23235">
    <property type="entry name" value="KRUEPPEL-LIKE TRANSCRIPTION FACTOR"/>
    <property type="match status" value="1"/>
</dbReference>
<evidence type="ECO:0000256" key="2">
    <source>
        <dbReference type="ARBA" id="ARBA00022723"/>
    </source>
</evidence>
<protein>
    <submittedName>
        <fullName evidence="15">Transcription factor Sp4-like</fullName>
    </submittedName>
</protein>
<reference evidence="15" key="1">
    <citation type="submission" date="2025-08" db="UniProtKB">
        <authorList>
            <consortium name="RefSeq"/>
        </authorList>
    </citation>
    <scope>IDENTIFICATION</scope>
    <source>
        <tissue evidence="15">Whole body</tissue>
    </source>
</reference>
<evidence type="ECO:0000256" key="8">
    <source>
        <dbReference type="ARBA" id="ARBA00023163"/>
    </source>
</evidence>
<dbReference type="Proteomes" id="UP000694846">
    <property type="component" value="Unplaced"/>
</dbReference>
<dbReference type="FunFam" id="3.30.160.60:FF:000014">
    <property type="entry name" value="Transcription factor Sp3"/>
    <property type="match status" value="1"/>
</dbReference>
<feature type="domain" description="C2H2-type" evidence="13">
    <location>
        <begin position="465"/>
        <end position="494"/>
    </location>
</feature>
<dbReference type="SUPFAM" id="SSF57667">
    <property type="entry name" value="beta-beta-alpha zinc fingers"/>
    <property type="match status" value="1"/>
</dbReference>
<feature type="domain" description="C2H2-type" evidence="13">
    <location>
        <begin position="525"/>
        <end position="552"/>
    </location>
</feature>
<dbReference type="PROSITE" id="PS50157">
    <property type="entry name" value="ZINC_FINGER_C2H2_2"/>
    <property type="match status" value="3"/>
</dbReference>
<dbReference type="SMART" id="SM00355">
    <property type="entry name" value="ZnF_C2H2"/>
    <property type="match status" value="3"/>
</dbReference>
<evidence type="ECO:0000256" key="7">
    <source>
        <dbReference type="ARBA" id="ARBA00023125"/>
    </source>
</evidence>
<dbReference type="Pfam" id="PF00096">
    <property type="entry name" value="zf-C2H2"/>
    <property type="match status" value="2"/>
</dbReference>
<evidence type="ECO:0000256" key="1">
    <source>
        <dbReference type="ARBA" id="ARBA00004123"/>
    </source>
</evidence>
<keyword evidence="8" id="KW-0804">Transcription</keyword>
<evidence type="ECO:0000256" key="11">
    <source>
        <dbReference type="PROSITE-ProRule" id="PRU00042"/>
    </source>
</evidence>
<dbReference type="InterPro" id="IPR013087">
    <property type="entry name" value="Znf_C2H2_type"/>
</dbReference>
<evidence type="ECO:0000256" key="9">
    <source>
        <dbReference type="ARBA" id="ARBA00023242"/>
    </source>
</evidence>
<evidence type="ECO:0000256" key="10">
    <source>
        <dbReference type="ARBA" id="ARBA00038409"/>
    </source>
</evidence>
<feature type="compositionally biased region" description="Low complexity" evidence="12">
    <location>
        <begin position="276"/>
        <end position="290"/>
    </location>
</feature>
<feature type="domain" description="C2H2-type" evidence="13">
    <location>
        <begin position="495"/>
        <end position="524"/>
    </location>
</feature>
<gene>
    <name evidence="15" type="primary">LOC112685258</name>
</gene>
<dbReference type="GO" id="GO:0000981">
    <property type="term" value="F:DNA-binding transcription factor activity, RNA polymerase II-specific"/>
    <property type="evidence" value="ECO:0007669"/>
    <property type="project" value="TreeGrafter"/>
</dbReference>
<keyword evidence="3" id="KW-0677">Repeat</keyword>
<evidence type="ECO:0000256" key="12">
    <source>
        <dbReference type="SAM" id="MobiDB-lite"/>
    </source>
</evidence>
<dbReference type="GO" id="GO:0008270">
    <property type="term" value="F:zinc ion binding"/>
    <property type="evidence" value="ECO:0007669"/>
    <property type="project" value="UniProtKB-KW"/>
</dbReference>
<dbReference type="PANTHER" id="PTHR23235:SF120">
    <property type="entry name" value="KRUPPEL-LIKE FACTOR 15"/>
    <property type="match status" value="1"/>
</dbReference>
<dbReference type="GeneID" id="112685258"/>
<evidence type="ECO:0000256" key="4">
    <source>
        <dbReference type="ARBA" id="ARBA00022771"/>
    </source>
</evidence>
<keyword evidence="7" id="KW-0238">DNA-binding</keyword>
<evidence type="ECO:0000313" key="15">
    <source>
        <dbReference type="RefSeq" id="XP_025412874.1"/>
    </source>
</evidence>
<dbReference type="FunFam" id="3.30.160.60:FF:001110">
    <property type="entry name" value="Krueppel factor 13"/>
    <property type="match status" value="1"/>
</dbReference>
<accession>A0A8B8FPK6</accession>
<dbReference type="Gene3D" id="3.30.160.60">
    <property type="entry name" value="Classic Zinc Finger"/>
    <property type="match status" value="3"/>
</dbReference>
<proteinExistence type="inferred from homology"/>
<keyword evidence="14" id="KW-1185">Reference proteome</keyword>
<feature type="compositionally biased region" description="Polar residues" evidence="12">
    <location>
        <begin position="259"/>
        <end position="275"/>
    </location>
</feature>
<keyword evidence="2" id="KW-0479">Metal-binding</keyword>
<evidence type="ECO:0000256" key="6">
    <source>
        <dbReference type="ARBA" id="ARBA00023015"/>
    </source>
</evidence>
<evidence type="ECO:0000256" key="5">
    <source>
        <dbReference type="ARBA" id="ARBA00022833"/>
    </source>
</evidence>
<dbReference type="GO" id="GO:0000978">
    <property type="term" value="F:RNA polymerase II cis-regulatory region sequence-specific DNA binding"/>
    <property type="evidence" value="ECO:0007669"/>
    <property type="project" value="TreeGrafter"/>
</dbReference>
<keyword evidence="6" id="KW-0805">Transcription regulation</keyword>
<feature type="region of interest" description="Disordered" evidence="12">
    <location>
        <begin position="259"/>
        <end position="302"/>
    </location>
</feature>
<comment type="similarity">
    <text evidence="10">Belongs to the Sp1 C2H2-type zinc-finger protein family.</text>
</comment>
<organism evidence="14 15">
    <name type="scientific">Sipha flava</name>
    <name type="common">yellow sugarcane aphid</name>
    <dbReference type="NCBI Taxonomy" id="143950"/>
    <lineage>
        <taxon>Eukaryota</taxon>
        <taxon>Metazoa</taxon>
        <taxon>Ecdysozoa</taxon>
        <taxon>Arthropoda</taxon>
        <taxon>Hexapoda</taxon>
        <taxon>Insecta</taxon>
        <taxon>Pterygota</taxon>
        <taxon>Neoptera</taxon>
        <taxon>Paraneoptera</taxon>
        <taxon>Hemiptera</taxon>
        <taxon>Sternorrhyncha</taxon>
        <taxon>Aphidomorpha</taxon>
        <taxon>Aphidoidea</taxon>
        <taxon>Aphididae</taxon>
        <taxon>Sipha</taxon>
    </lineage>
</organism>
<keyword evidence="9" id="KW-0539">Nucleus</keyword>
<keyword evidence="4 11" id="KW-0863">Zinc-finger</keyword>
<dbReference type="AlphaFoldDB" id="A0A8B8FPK6"/>
<evidence type="ECO:0000313" key="14">
    <source>
        <dbReference type="Proteomes" id="UP000694846"/>
    </source>
</evidence>
<dbReference type="GO" id="GO:0005634">
    <property type="term" value="C:nucleus"/>
    <property type="evidence" value="ECO:0007669"/>
    <property type="project" value="UniProtKB-SubCell"/>
</dbReference>
<feature type="region of interest" description="Disordered" evidence="12">
    <location>
        <begin position="1"/>
        <end position="36"/>
    </location>
</feature>
<dbReference type="InterPro" id="IPR036236">
    <property type="entry name" value="Znf_C2H2_sf"/>
</dbReference>
<sequence>MEADNQQDDDIKESMSDVDDDKDNQKQQQQDQQPTIVQVHNGQPQIITLANLQNLLPVQQLQQLTQNQQNQGIKTITSNGPTIQPIFSVQGLPGQFIQQNNQTITVDGQEALFIPTNSNPGQGAPTIFTPTGQIVRPLQTIQLQSGQNISVRQSNMPQVVQLPSVQQTIPVQVPISSNGQTLYQTVHLPLQSFASSLPNIIQANQGQLMQIPQLTQMTQTPQMAQIVNSNGQIQTVQIASPMGNGQQIQIVNTSSANNQYQNATSPATSPNVMHTSPSPNSSSSSNENSPQPQPVTIQTQSGQTLQLIPQQLTLGNNPQQLTVIPTSNIPQFLQNNNGVTIRGNNVVQLPASQNSNHPQTVNIPGIGTVQIITSLGGQGTSNNTQTLPQSLQNIQLINATSGQQLESMDQKWQIIPISGTMFQDGSSVTEYDSPGEEKPRTRRVACTCPNCCDGEKRNSAGKRVHVCHVPGCNKMYGKTSHLRAHLRWHTGERPFICNWQHCGKRFTRSDELQRHNRTHTGEKRFQCNECPKRFMRSDHLQKHIRTHLKQKMMESNGVGVKQDSEVEVDEMGLEPKHHNMNNIILEQDDDSSSSCENKMIILHDESV</sequence>